<dbReference type="PANTHER" id="PTHR24078">
    <property type="entry name" value="DNAJ HOMOLOG SUBFAMILY C MEMBER"/>
    <property type="match status" value="1"/>
</dbReference>
<sequence length="61" mass="6853">MLPGNVTFKAEMQPHSEFKLEGHNFIITKTIHLAHALTGCTIDVTTFDGKMMHVPIFDVIK</sequence>
<dbReference type="SUPFAM" id="SSF49493">
    <property type="entry name" value="HSP40/DnaJ peptide-binding domain"/>
    <property type="match status" value="1"/>
</dbReference>
<dbReference type="InterPro" id="IPR002939">
    <property type="entry name" value="DnaJ_C"/>
</dbReference>
<dbReference type="Gene3D" id="2.60.260.20">
    <property type="entry name" value="Urease metallochaperone UreE, N-terminal domain"/>
    <property type="match status" value="1"/>
</dbReference>
<dbReference type="GO" id="GO:0051087">
    <property type="term" value="F:protein-folding chaperone binding"/>
    <property type="evidence" value="ECO:0007669"/>
    <property type="project" value="TreeGrafter"/>
</dbReference>
<evidence type="ECO:0000259" key="2">
    <source>
        <dbReference type="Pfam" id="PF01556"/>
    </source>
</evidence>
<feature type="domain" description="Chaperone DnaJ C-terminal" evidence="2">
    <location>
        <begin position="3"/>
        <end position="52"/>
    </location>
</feature>
<dbReference type="PANTHER" id="PTHR24078:SF553">
    <property type="entry name" value="DNAJ HOMOLOG SUBFAMILY B MEMBER 5"/>
    <property type="match status" value="1"/>
</dbReference>
<reference evidence="3 4" key="1">
    <citation type="submission" date="2013-11" db="EMBL/GenBank/DDBJ databases">
        <title>Genome sequencing of Stegodyphus mimosarum.</title>
        <authorList>
            <person name="Bechsgaard J."/>
        </authorList>
    </citation>
    <scope>NUCLEOTIDE SEQUENCE [LARGE SCALE GENOMIC DNA]</scope>
</reference>
<dbReference type="Proteomes" id="UP000054359">
    <property type="component" value="Unassembled WGS sequence"/>
</dbReference>
<keyword evidence="4" id="KW-1185">Reference proteome</keyword>
<evidence type="ECO:0000313" key="4">
    <source>
        <dbReference type="Proteomes" id="UP000054359"/>
    </source>
</evidence>
<evidence type="ECO:0000256" key="1">
    <source>
        <dbReference type="ARBA" id="ARBA00023186"/>
    </source>
</evidence>
<dbReference type="OrthoDB" id="550424at2759"/>
<dbReference type="GO" id="GO:0051082">
    <property type="term" value="F:unfolded protein binding"/>
    <property type="evidence" value="ECO:0007669"/>
    <property type="project" value="InterPro"/>
</dbReference>
<dbReference type="InterPro" id="IPR051339">
    <property type="entry name" value="DnaJ_subfamily_B"/>
</dbReference>
<name>A0A087SWA5_STEMI</name>
<dbReference type="Pfam" id="PF01556">
    <property type="entry name" value="DnaJ_C"/>
    <property type="match status" value="1"/>
</dbReference>
<gene>
    <name evidence="3" type="ORF">X975_08101</name>
</gene>
<dbReference type="GO" id="GO:0005829">
    <property type="term" value="C:cytosol"/>
    <property type="evidence" value="ECO:0007669"/>
    <property type="project" value="TreeGrafter"/>
</dbReference>
<dbReference type="InterPro" id="IPR008971">
    <property type="entry name" value="HSP40/DnaJ_pept-bd"/>
</dbReference>
<organism evidence="3 4">
    <name type="scientific">Stegodyphus mimosarum</name>
    <name type="common">African social velvet spider</name>
    <dbReference type="NCBI Taxonomy" id="407821"/>
    <lineage>
        <taxon>Eukaryota</taxon>
        <taxon>Metazoa</taxon>
        <taxon>Ecdysozoa</taxon>
        <taxon>Arthropoda</taxon>
        <taxon>Chelicerata</taxon>
        <taxon>Arachnida</taxon>
        <taxon>Araneae</taxon>
        <taxon>Araneomorphae</taxon>
        <taxon>Entelegynae</taxon>
        <taxon>Eresoidea</taxon>
        <taxon>Eresidae</taxon>
        <taxon>Stegodyphus</taxon>
    </lineage>
</organism>
<dbReference type="EMBL" id="KK112242">
    <property type="protein sequence ID" value="KFM57144.1"/>
    <property type="molecule type" value="Genomic_DNA"/>
</dbReference>
<dbReference type="AlphaFoldDB" id="A0A087SWA5"/>
<keyword evidence="1" id="KW-0143">Chaperone</keyword>
<proteinExistence type="predicted"/>
<dbReference type="GO" id="GO:0006457">
    <property type="term" value="P:protein folding"/>
    <property type="evidence" value="ECO:0007669"/>
    <property type="project" value="InterPro"/>
</dbReference>
<accession>A0A087SWA5</accession>
<evidence type="ECO:0000313" key="3">
    <source>
        <dbReference type="EMBL" id="KFM57144.1"/>
    </source>
</evidence>
<protein>
    <submittedName>
        <fullName evidence="3">DnaJ-like protein subfamily B member 5</fullName>
    </submittedName>
</protein>
<dbReference type="STRING" id="407821.A0A087SWA5"/>
<feature type="non-terminal residue" evidence="3">
    <location>
        <position position="61"/>
    </location>
</feature>